<protein>
    <submittedName>
        <fullName evidence="1">Uncharacterized protein</fullName>
    </submittedName>
</protein>
<reference evidence="1" key="1">
    <citation type="journal article" date="2015" name="MBio">
        <title>Eco-Evolutionary Dynamics of Episomes among Ecologically Cohesive Bacterial Populations.</title>
        <authorList>
            <person name="Xue H."/>
            <person name="Cordero O.X."/>
            <person name="Camas F.M."/>
            <person name="Trimble W."/>
            <person name="Meyer F."/>
            <person name="Guglielmini J."/>
            <person name="Rocha E.P."/>
            <person name="Polz M.F."/>
        </authorList>
    </citation>
    <scope>NUCLEOTIDE SEQUENCE</scope>
    <source>
        <strain evidence="1">FF_110</strain>
    </source>
</reference>
<dbReference type="AlphaFoldDB" id="A0A0H3ZZM3"/>
<dbReference type="EMBL" id="KP795645">
    <property type="protein sequence ID" value="AKN39364.1"/>
    <property type="molecule type" value="Genomic_DNA"/>
</dbReference>
<name>A0A0H3ZZM3_9VIBR</name>
<sequence>MHNLKRLCTWQNCSIANLNPLSHKKSIAVGVLFFSFIIMQMPSPLKKELGLFIIVDALHLMAKKEQRTA</sequence>
<evidence type="ECO:0000313" key="1">
    <source>
        <dbReference type="EMBL" id="AKN39364.1"/>
    </source>
</evidence>
<accession>A0A0H3ZZM3</accession>
<proteinExistence type="predicted"/>
<organism evidence="1">
    <name type="scientific">Vibrio genomosp. F6</name>
    <dbReference type="NCBI Taxonomy" id="723172"/>
    <lineage>
        <taxon>Bacteria</taxon>
        <taxon>Pseudomonadati</taxon>
        <taxon>Pseudomonadota</taxon>
        <taxon>Gammaproteobacteria</taxon>
        <taxon>Vibrionales</taxon>
        <taxon>Vibrionaceae</taxon>
        <taxon>Vibrio</taxon>
    </lineage>
</organism>